<name>A0A1H5MCZ8_PSEDM</name>
<reference evidence="3" key="1">
    <citation type="submission" date="2016-10" db="EMBL/GenBank/DDBJ databases">
        <authorList>
            <person name="Varghese N."/>
            <person name="Submissions S."/>
        </authorList>
    </citation>
    <scope>NUCLEOTIDE SEQUENCE [LARGE SCALE GENOMIC DNA]</scope>
    <source>
        <strain evidence="3">LMG 25555</strain>
    </source>
</reference>
<sequence length="213" mass="22990">MNGLPDTPVVAVVLAAGMSRRMGAQNKLLLAIEGQPMVRHVVLAALASRCQKVLVVVGHEAGYVRQVLSDLAVEFVFNEAFAEGIGASVRAGAQAVSSQQAVLYCLADMPGVTAGVIDQLVDAFHAYPDFMGFVPAFNGKRGNPVLWAPGCVRQLRESAGDEGARGLLHQYRDRVMAVAVASEWVMVDLDTPQDYRRVYNRPTSHSRPQTVET</sequence>
<gene>
    <name evidence="3" type="ORF">SAMN04489800_2564</name>
</gene>
<dbReference type="Proteomes" id="UP000183613">
    <property type="component" value="Unassembled WGS sequence"/>
</dbReference>
<evidence type="ECO:0000313" key="4">
    <source>
        <dbReference type="Proteomes" id="UP000183613"/>
    </source>
</evidence>
<dbReference type="Pfam" id="PF12804">
    <property type="entry name" value="NTP_transf_3"/>
    <property type="match status" value="1"/>
</dbReference>
<evidence type="ECO:0000313" key="3">
    <source>
        <dbReference type="EMBL" id="SEE87349.1"/>
    </source>
</evidence>
<dbReference type="AlphaFoldDB" id="A0A1H5MCZ8"/>
<comment type="caution">
    <text evidence="3">The sequence shown here is derived from an EMBL/GenBank/DDBJ whole genome shotgun (WGS) entry which is preliminary data.</text>
</comment>
<keyword evidence="3" id="KW-0808">Transferase</keyword>
<dbReference type="InterPro" id="IPR029044">
    <property type="entry name" value="Nucleotide-diphossugar_trans"/>
</dbReference>
<dbReference type="SUPFAM" id="SSF53448">
    <property type="entry name" value="Nucleotide-diphospho-sugar transferases"/>
    <property type="match status" value="1"/>
</dbReference>
<dbReference type="CDD" id="cd04182">
    <property type="entry name" value="GT_2_like_f"/>
    <property type="match status" value="1"/>
</dbReference>
<dbReference type="PANTHER" id="PTHR43777">
    <property type="entry name" value="MOLYBDENUM COFACTOR CYTIDYLYLTRANSFERASE"/>
    <property type="match status" value="1"/>
</dbReference>
<protein>
    <submittedName>
        <fullName evidence="3">CTP:molybdopterin cytidylyltransferase MocA</fullName>
    </submittedName>
</protein>
<proteinExistence type="predicted"/>
<feature type="domain" description="MobA-like NTP transferase" evidence="2">
    <location>
        <begin position="11"/>
        <end position="173"/>
    </location>
</feature>
<dbReference type="InterPro" id="IPR025877">
    <property type="entry name" value="MobA-like_NTP_Trfase"/>
</dbReference>
<keyword evidence="4" id="KW-1185">Reference proteome</keyword>
<evidence type="ECO:0000256" key="1">
    <source>
        <dbReference type="ARBA" id="ARBA00022842"/>
    </source>
</evidence>
<dbReference type="EMBL" id="FNUD01000002">
    <property type="protein sequence ID" value="SEE87349.1"/>
    <property type="molecule type" value="Genomic_DNA"/>
</dbReference>
<keyword evidence="1" id="KW-0460">Magnesium</keyword>
<dbReference type="Gene3D" id="3.90.550.10">
    <property type="entry name" value="Spore Coat Polysaccharide Biosynthesis Protein SpsA, Chain A"/>
    <property type="match status" value="1"/>
</dbReference>
<keyword evidence="3" id="KW-0548">Nucleotidyltransferase</keyword>
<dbReference type="GO" id="GO:0016779">
    <property type="term" value="F:nucleotidyltransferase activity"/>
    <property type="evidence" value="ECO:0007669"/>
    <property type="project" value="UniProtKB-KW"/>
</dbReference>
<dbReference type="OrthoDB" id="5298023at2"/>
<organism evidence="3 4">
    <name type="scientific">Pseudomonas deceptionensis</name>
    <dbReference type="NCBI Taxonomy" id="882211"/>
    <lineage>
        <taxon>Bacteria</taxon>
        <taxon>Pseudomonadati</taxon>
        <taxon>Pseudomonadota</taxon>
        <taxon>Gammaproteobacteria</taxon>
        <taxon>Pseudomonadales</taxon>
        <taxon>Pseudomonadaceae</taxon>
        <taxon>Pseudomonas</taxon>
    </lineage>
</organism>
<dbReference type="RefSeq" id="WP_082136230.1">
    <property type="nucleotide sequence ID" value="NZ_FNUD01000002.1"/>
</dbReference>
<accession>A0A1H5MCZ8</accession>
<dbReference type="PANTHER" id="PTHR43777:SF1">
    <property type="entry name" value="MOLYBDENUM COFACTOR CYTIDYLYLTRANSFERASE"/>
    <property type="match status" value="1"/>
</dbReference>
<evidence type="ECO:0000259" key="2">
    <source>
        <dbReference type="Pfam" id="PF12804"/>
    </source>
</evidence>